<feature type="domain" description="MEIS N-terminal" evidence="2">
    <location>
        <begin position="52"/>
        <end position="87"/>
    </location>
</feature>
<name>A0A9P1J585_9PELO</name>
<protein>
    <recommendedName>
        <fullName evidence="2">MEIS N-terminal domain-containing protein</fullName>
    </recommendedName>
</protein>
<sequence length="100" mass="11111">MTSEPSTSTEISLEAERSILLQQALSQAGVIRVQKMKAGISLRKRQNSETCMKIAKHPLIPIVELLFLKCEKAANTMNKASFDMEDVKIKSILSNKSIYG</sequence>
<dbReference type="InterPro" id="IPR032453">
    <property type="entry name" value="PKNOX/Meis_N"/>
</dbReference>
<evidence type="ECO:0000313" key="3">
    <source>
        <dbReference type="EMBL" id="CAI5455189.1"/>
    </source>
</evidence>
<dbReference type="AlphaFoldDB" id="A0A9P1J585"/>
<dbReference type="EMBL" id="CANHGI010000006">
    <property type="protein sequence ID" value="CAI5455189.1"/>
    <property type="molecule type" value="Genomic_DNA"/>
</dbReference>
<evidence type="ECO:0000259" key="2">
    <source>
        <dbReference type="Pfam" id="PF16493"/>
    </source>
</evidence>
<keyword evidence="1" id="KW-0539">Nucleus</keyword>
<reference evidence="3" key="1">
    <citation type="submission" date="2022-11" db="EMBL/GenBank/DDBJ databases">
        <authorList>
            <person name="Kikuchi T."/>
        </authorList>
    </citation>
    <scope>NUCLEOTIDE SEQUENCE</scope>
    <source>
        <strain evidence="3">PS1010</strain>
    </source>
</reference>
<evidence type="ECO:0000256" key="1">
    <source>
        <dbReference type="ARBA" id="ARBA00023242"/>
    </source>
</evidence>
<accession>A0A9P1J585</accession>
<dbReference type="Pfam" id="PF16493">
    <property type="entry name" value="Meis_PKNOX_N"/>
    <property type="match status" value="1"/>
</dbReference>
<dbReference type="OrthoDB" id="5859058at2759"/>
<evidence type="ECO:0000313" key="4">
    <source>
        <dbReference type="Proteomes" id="UP001152747"/>
    </source>
</evidence>
<dbReference type="Proteomes" id="UP001152747">
    <property type="component" value="Unassembled WGS sequence"/>
</dbReference>
<keyword evidence="4" id="KW-1185">Reference proteome</keyword>
<organism evidence="3 4">
    <name type="scientific">Caenorhabditis angaria</name>
    <dbReference type="NCBI Taxonomy" id="860376"/>
    <lineage>
        <taxon>Eukaryota</taxon>
        <taxon>Metazoa</taxon>
        <taxon>Ecdysozoa</taxon>
        <taxon>Nematoda</taxon>
        <taxon>Chromadorea</taxon>
        <taxon>Rhabditida</taxon>
        <taxon>Rhabditina</taxon>
        <taxon>Rhabditomorpha</taxon>
        <taxon>Rhabditoidea</taxon>
        <taxon>Rhabditidae</taxon>
        <taxon>Peloderinae</taxon>
        <taxon>Caenorhabditis</taxon>
    </lineage>
</organism>
<gene>
    <name evidence="3" type="ORF">CAMP_LOCUS17826</name>
</gene>
<proteinExistence type="predicted"/>
<comment type="caution">
    <text evidence="3">The sequence shown here is derived from an EMBL/GenBank/DDBJ whole genome shotgun (WGS) entry which is preliminary data.</text>
</comment>